<feature type="domain" description="Rhodopsin" evidence="8">
    <location>
        <begin position="33"/>
        <end position="285"/>
    </location>
</feature>
<dbReference type="EMBL" id="WNKQ01000009">
    <property type="protein sequence ID" value="KAF5849114.1"/>
    <property type="molecule type" value="Genomic_DNA"/>
</dbReference>
<evidence type="ECO:0000256" key="2">
    <source>
        <dbReference type="ARBA" id="ARBA00022692"/>
    </source>
</evidence>
<evidence type="ECO:0000313" key="10">
    <source>
        <dbReference type="Proteomes" id="UP000624244"/>
    </source>
</evidence>
<feature type="transmembrane region" description="Helical" evidence="7">
    <location>
        <begin position="52"/>
        <end position="76"/>
    </location>
</feature>
<proteinExistence type="inferred from homology"/>
<comment type="similarity">
    <text evidence="5">Belongs to the SAT4 family.</text>
</comment>
<sequence length="380" mass="42494">MDEPAPGEVSHLMVHTYRLIIAFLILSWIFISLRVYTRTVIISNFGWDDTAMVSAIFTVYCGTIIYIFHHGGGTVIADFDQLNRLMKIATVSESSYVLTMMLIKISLAIFFARIVVKRWHLTVICVFVTLSIISSICTYLYIFLRCGPDLDQYLIRELIRDCTPIQLDIFMAYQQAVFNSVTDIAFLFMPALVLWNSPMERRAKISVGIILVVATLYDPTRPYPDSLLKFDSGAVCSLIRFKYIKGVLKNGDYFYQAVHICMWSTIEVGTCIIAGCTATLRPLMKVALVQVQVTLPLSRLGSGAPPTSSTLKSSQQSNHRSSRMIRISDNDLEYGNADPTGSTLLLPKTPEFVELIVRPDPVILAPAADNTQPRTGSMFG</sequence>
<dbReference type="AlphaFoldDB" id="A0A8H5ZHX9"/>
<evidence type="ECO:0000256" key="1">
    <source>
        <dbReference type="ARBA" id="ARBA00004141"/>
    </source>
</evidence>
<comment type="caution">
    <text evidence="9">The sequence shown here is derived from an EMBL/GenBank/DDBJ whole genome shotgun (WGS) entry which is preliminary data.</text>
</comment>
<gene>
    <name evidence="9" type="ORF">GGP41_006027</name>
</gene>
<evidence type="ECO:0000256" key="7">
    <source>
        <dbReference type="SAM" id="Phobius"/>
    </source>
</evidence>
<dbReference type="Proteomes" id="UP000624244">
    <property type="component" value="Unassembled WGS sequence"/>
</dbReference>
<evidence type="ECO:0000256" key="3">
    <source>
        <dbReference type="ARBA" id="ARBA00022989"/>
    </source>
</evidence>
<evidence type="ECO:0000256" key="6">
    <source>
        <dbReference type="SAM" id="MobiDB-lite"/>
    </source>
</evidence>
<keyword evidence="4 7" id="KW-0472">Membrane</keyword>
<accession>A0A8H5ZHX9</accession>
<comment type="subcellular location">
    <subcellularLocation>
        <location evidence="1">Membrane</location>
        <topology evidence="1">Multi-pass membrane protein</topology>
    </subcellularLocation>
</comment>
<dbReference type="Pfam" id="PF20684">
    <property type="entry name" value="Fung_rhodopsin"/>
    <property type="match status" value="1"/>
</dbReference>
<organism evidence="9 10">
    <name type="scientific">Cochliobolus sativus</name>
    <name type="common">Common root rot and spot blotch fungus</name>
    <name type="synonym">Bipolaris sorokiniana</name>
    <dbReference type="NCBI Taxonomy" id="45130"/>
    <lineage>
        <taxon>Eukaryota</taxon>
        <taxon>Fungi</taxon>
        <taxon>Dikarya</taxon>
        <taxon>Ascomycota</taxon>
        <taxon>Pezizomycotina</taxon>
        <taxon>Dothideomycetes</taxon>
        <taxon>Pleosporomycetidae</taxon>
        <taxon>Pleosporales</taxon>
        <taxon>Pleosporineae</taxon>
        <taxon>Pleosporaceae</taxon>
        <taxon>Bipolaris</taxon>
    </lineage>
</organism>
<dbReference type="PANTHER" id="PTHR33048">
    <property type="entry name" value="PTH11-LIKE INTEGRAL MEMBRANE PROTEIN (AFU_ORTHOLOGUE AFUA_5G11245)"/>
    <property type="match status" value="1"/>
</dbReference>
<evidence type="ECO:0000256" key="5">
    <source>
        <dbReference type="ARBA" id="ARBA00038359"/>
    </source>
</evidence>
<evidence type="ECO:0000313" key="9">
    <source>
        <dbReference type="EMBL" id="KAF5849114.1"/>
    </source>
</evidence>
<evidence type="ECO:0000256" key="4">
    <source>
        <dbReference type="ARBA" id="ARBA00023136"/>
    </source>
</evidence>
<reference evidence="9" key="1">
    <citation type="submission" date="2019-11" db="EMBL/GenBank/DDBJ databases">
        <title>Bipolaris sorokiniana Genome sequencing.</title>
        <authorList>
            <person name="Wang H."/>
        </authorList>
    </citation>
    <scope>NUCLEOTIDE SEQUENCE</scope>
</reference>
<dbReference type="GO" id="GO:0016020">
    <property type="term" value="C:membrane"/>
    <property type="evidence" value="ECO:0007669"/>
    <property type="project" value="UniProtKB-SubCell"/>
</dbReference>
<feature type="compositionally biased region" description="Polar residues" evidence="6">
    <location>
        <begin position="305"/>
        <end position="319"/>
    </location>
</feature>
<dbReference type="InterPro" id="IPR052337">
    <property type="entry name" value="SAT4-like"/>
</dbReference>
<feature type="region of interest" description="Disordered" evidence="6">
    <location>
        <begin position="300"/>
        <end position="322"/>
    </location>
</feature>
<dbReference type="PANTHER" id="PTHR33048:SF96">
    <property type="entry name" value="INTEGRAL MEMBRANE PROTEIN"/>
    <property type="match status" value="1"/>
</dbReference>
<protein>
    <recommendedName>
        <fullName evidence="8">Rhodopsin domain-containing protein</fullName>
    </recommendedName>
</protein>
<feature type="transmembrane region" description="Helical" evidence="7">
    <location>
        <begin position="12"/>
        <end position="31"/>
    </location>
</feature>
<feature type="transmembrane region" description="Helical" evidence="7">
    <location>
        <begin position="96"/>
        <end position="116"/>
    </location>
</feature>
<dbReference type="InterPro" id="IPR049326">
    <property type="entry name" value="Rhodopsin_dom_fungi"/>
</dbReference>
<keyword evidence="2 7" id="KW-0812">Transmembrane</keyword>
<feature type="transmembrane region" description="Helical" evidence="7">
    <location>
        <begin position="123"/>
        <end position="144"/>
    </location>
</feature>
<evidence type="ECO:0000259" key="8">
    <source>
        <dbReference type="Pfam" id="PF20684"/>
    </source>
</evidence>
<name>A0A8H5ZHX9_COCSA</name>
<keyword evidence="3 7" id="KW-1133">Transmembrane helix</keyword>
<feature type="transmembrane region" description="Helical" evidence="7">
    <location>
        <begin position="176"/>
        <end position="195"/>
    </location>
</feature>